<dbReference type="Proteomes" id="UP001501598">
    <property type="component" value="Unassembled WGS sequence"/>
</dbReference>
<feature type="domain" description="Fumarylacetoacetase-like C-terminal" evidence="1">
    <location>
        <begin position="71"/>
        <end position="296"/>
    </location>
</feature>
<sequence>MKLAVARLGADRIPTVVEVDGEKATVVVGAAAADLVEVAVHPQRYTGRGESIALADLELDPPLARPASLRDFMAYDAHLINSLAGLGQTPHPSWYEEPIFYFSNPAAVIGHGAAVRRPRGSVKLDYEVELAAVVGREAADLDAEDPAALDCLAGFTLMNDWSARDLAAKEMRHHLGPVKGKDFATSLGPWLVTPDELPIVDGVVDVPVVARVNGAVHTDNTFRDMTFDWRRILARASANTTLVPGDVIGSGTVGFGCLLELRTRNKELGEERYRFLADGDVVEIEAAGLGVLRNVVGQP</sequence>
<organism evidence="2 3">
    <name type="scientific">Pseudonocardia xishanensis</name>
    <dbReference type="NCBI Taxonomy" id="630995"/>
    <lineage>
        <taxon>Bacteria</taxon>
        <taxon>Bacillati</taxon>
        <taxon>Actinomycetota</taxon>
        <taxon>Actinomycetes</taxon>
        <taxon>Pseudonocardiales</taxon>
        <taxon>Pseudonocardiaceae</taxon>
        <taxon>Pseudonocardia</taxon>
    </lineage>
</organism>
<keyword evidence="3" id="KW-1185">Reference proteome</keyword>
<dbReference type="InterPro" id="IPR011234">
    <property type="entry name" value="Fumarylacetoacetase-like_C"/>
</dbReference>
<protein>
    <recommendedName>
        <fullName evidence="1">Fumarylacetoacetase-like C-terminal domain-containing protein</fullName>
    </recommendedName>
</protein>
<evidence type="ECO:0000313" key="3">
    <source>
        <dbReference type="Proteomes" id="UP001501598"/>
    </source>
</evidence>
<dbReference type="Pfam" id="PF01557">
    <property type="entry name" value="FAA_hydrolase"/>
    <property type="match status" value="1"/>
</dbReference>
<comment type="caution">
    <text evidence="2">The sequence shown here is derived from an EMBL/GenBank/DDBJ whole genome shotgun (WGS) entry which is preliminary data.</text>
</comment>
<dbReference type="Gene3D" id="3.90.850.10">
    <property type="entry name" value="Fumarylacetoacetase-like, C-terminal domain"/>
    <property type="match status" value="1"/>
</dbReference>
<dbReference type="PANTHER" id="PTHR43211:SF1">
    <property type="entry name" value="BLL6422 PROTEIN"/>
    <property type="match status" value="1"/>
</dbReference>
<dbReference type="InterPro" id="IPR036663">
    <property type="entry name" value="Fumarylacetoacetase_C_sf"/>
</dbReference>
<evidence type="ECO:0000259" key="1">
    <source>
        <dbReference type="Pfam" id="PF01557"/>
    </source>
</evidence>
<dbReference type="EMBL" id="BAABGT010000032">
    <property type="protein sequence ID" value="GAA4546360.1"/>
    <property type="molecule type" value="Genomic_DNA"/>
</dbReference>
<dbReference type="PANTHER" id="PTHR43211">
    <property type="entry name" value="FUMARYLACETOACETATE HYDROLASE"/>
    <property type="match status" value="1"/>
</dbReference>
<proteinExistence type="predicted"/>
<dbReference type="RefSeq" id="WP_345417256.1">
    <property type="nucleotide sequence ID" value="NZ_BAABGT010000032.1"/>
</dbReference>
<accession>A0ABP8RSN0</accession>
<name>A0ABP8RSN0_9PSEU</name>
<reference evidence="3" key="1">
    <citation type="journal article" date="2019" name="Int. J. Syst. Evol. Microbiol.">
        <title>The Global Catalogue of Microorganisms (GCM) 10K type strain sequencing project: providing services to taxonomists for standard genome sequencing and annotation.</title>
        <authorList>
            <consortium name="The Broad Institute Genomics Platform"/>
            <consortium name="The Broad Institute Genome Sequencing Center for Infectious Disease"/>
            <person name="Wu L."/>
            <person name="Ma J."/>
        </authorList>
    </citation>
    <scope>NUCLEOTIDE SEQUENCE [LARGE SCALE GENOMIC DNA]</scope>
    <source>
        <strain evidence="3">JCM 17906</strain>
    </source>
</reference>
<dbReference type="SUPFAM" id="SSF56529">
    <property type="entry name" value="FAH"/>
    <property type="match status" value="1"/>
</dbReference>
<evidence type="ECO:0000313" key="2">
    <source>
        <dbReference type="EMBL" id="GAA4546360.1"/>
    </source>
</evidence>
<gene>
    <name evidence="2" type="ORF">GCM10023175_28400</name>
</gene>